<dbReference type="PANTHER" id="PTHR33514:SF13">
    <property type="entry name" value="PROTEIN ABCI12, CHLOROPLASTIC"/>
    <property type="match status" value="1"/>
</dbReference>
<feature type="transmembrane region" description="Helical" evidence="5">
    <location>
        <begin position="12"/>
        <end position="32"/>
    </location>
</feature>
<keyword evidence="7" id="KW-1185">Reference proteome</keyword>
<feature type="transmembrane region" description="Helical" evidence="5">
    <location>
        <begin position="90"/>
        <end position="110"/>
    </location>
</feature>
<dbReference type="CDD" id="cd16914">
    <property type="entry name" value="EcfT"/>
    <property type="match status" value="1"/>
</dbReference>
<dbReference type="PANTHER" id="PTHR33514">
    <property type="entry name" value="PROTEIN ABCI12, CHLOROPLASTIC"/>
    <property type="match status" value="1"/>
</dbReference>
<evidence type="ECO:0000256" key="1">
    <source>
        <dbReference type="ARBA" id="ARBA00004141"/>
    </source>
</evidence>
<dbReference type="InterPro" id="IPR003339">
    <property type="entry name" value="ABC/ECF_trnsptr_transmembrane"/>
</dbReference>
<comment type="caution">
    <text evidence="6">The sequence shown here is derived from an EMBL/GenBank/DDBJ whole genome shotgun (WGS) entry which is preliminary data.</text>
</comment>
<dbReference type="RefSeq" id="WP_342450313.1">
    <property type="nucleotide sequence ID" value="NZ_JAATJL010000001.1"/>
</dbReference>
<dbReference type="EMBL" id="JAATJL010000001">
    <property type="protein sequence ID" value="NJC22325.1"/>
    <property type="molecule type" value="Genomic_DNA"/>
</dbReference>
<keyword evidence="3 5" id="KW-1133">Transmembrane helix</keyword>
<name>A0A846RRH8_9MICC</name>
<feature type="transmembrane region" description="Helical" evidence="5">
    <location>
        <begin position="38"/>
        <end position="56"/>
    </location>
</feature>
<keyword evidence="4 5" id="KW-0472">Membrane</keyword>
<dbReference type="GO" id="GO:0005886">
    <property type="term" value="C:plasma membrane"/>
    <property type="evidence" value="ECO:0007669"/>
    <property type="project" value="TreeGrafter"/>
</dbReference>
<keyword evidence="2 5" id="KW-0812">Transmembrane</keyword>
<sequence length="215" mass="22758">MSLLGSYVQRRSLLHAAPLWGKFLAVAALSVTVLVLNAWWMTLAALGIVTVAYTAGARLSLKLMLGPLARMWPLILILGAFQVVTAGALAAFLVVGNIVVCVLAALLITLTTESHRILDGLVSLARPLRFLGADPERFGLTVSLMLRSIPVLVGSAGDARDAARARGLERNPRALILPVFIGAVAYAQQTGEALAARGLGDAKSEYDDDDEGDTR</sequence>
<protein>
    <submittedName>
        <fullName evidence="6">Biotin transport system permease protein</fullName>
    </submittedName>
</protein>
<proteinExistence type="predicted"/>
<evidence type="ECO:0000313" key="7">
    <source>
        <dbReference type="Proteomes" id="UP000547458"/>
    </source>
</evidence>
<dbReference type="Proteomes" id="UP000547458">
    <property type="component" value="Unassembled WGS sequence"/>
</dbReference>
<evidence type="ECO:0000256" key="2">
    <source>
        <dbReference type="ARBA" id="ARBA00022692"/>
    </source>
</evidence>
<accession>A0A846RRH8</accession>
<reference evidence="6 7" key="1">
    <citation type="submission" date="2020-03" db="EMBL/GenBank/DDBJ databases">
        <title>Sequencing the genomes of 1000 actinobacteria strains.</title>
        <authorList>
            <person name="Klenk H.-P."/>
        </authorList>
    </citation>
    <scope>NUCLEOTIDE SEQUENCE [LARGE SCALE GENOMIC DNA]</scope>
    <source>
        <strain evidence="6 7">DSM 16403</strain>
    </source>
</reference>
<dbReference type="AlphaFoldDB" id="A0A846RRH8"/>
<evidence type="ECO:0000256" key="3">
    <source>
        <dbReference type="ARBA" id="ARBA00022989"/>
    </source>
</evidence>
<comment type="subcellular location">
    <subcellularLocation>
        <location evidence="1">Membrane</location>
        <topology evidence="1">Multi-pass membrane protein</topology>
    </subcellularLocation>
</comment>
<evidence type="ECO:0000256" key="5">
    <source>
        <dbReference type="SAM" id="Phobius"/>
    </source>
</evidence>
<gene>
    <name evidence="6" type="ORF">BJ994_001401</name>
</gene>
<organism evidence="6 7">
    <name type="scientific">Arthrobacter pigmenti</name>
    <dbReference type="NCBI Taxonomy" id="271432"/>
    <lineage>
        <taxon>Bacteria</taxon>
        <taxon>Bacillati</taxon>
        <taxon>Actinomycetota</taxon>
        <taxon>Actinomycetes</taxon>
        <taxon>Micrococcales</taxon>
        <taxon>Micrococcaceae</taxon>
        <taxon>Arthrobacter</taxon>
    </lineage>
</organism>
<dbReference type="Pfam" id="PF02361">
    <property type="entry name" value="CbiQ"/>
    <property type="match status" value="1"/>
</dbReference>
<evidence type="ECO:0000313" key="6">
    <source>
        <dbReference type="EMBL" id="NJC22325.1"/>
    </source>
</evidence>
<evidence type="ECO:0000256" key="4">
    <source>
        <dbReference type="ARBA" id="ARBA00023136"/>
    </source>
</evidence>